<feature type="signal peptide" evidence="1">
    <location>
        <begin position="1"/>
        <end position="31"/>
    </location>
</feature>
<feature type="chain" id="PRO_5042560771" evidence="1">
    <location>
        <begin position="32"/>
        <end position="74"/>
    </location>
</feature>
<proteinExistence type="predicted"/>
<protein>
    <submittedName>
        <fullName evidence="2">Uncharacterized protein</fullName>
    </submittedName>
</protein>
<dbReference type="RefSeq" id="WP_307356690.1">
    <property type="nucleotide sequence ID" value="NZ_JAUSTB010000001.1"/>
</dbReference>
<evidence type="ECO:0000256" key="1">
    <source>
        <dbReference type="SAM" id="SignalP"/>
    </source>
</evidence>
<reference evidence="2 3" key="1">
    <citation type="submission" date="2023-07" db="EMBL/GenBank/DDBJ databases">
        <title>Sorghum-associated microbial communities from plants grown in Nebraska, USA.</title>
        <authorList>
            <person name="Schachtman D."/>
        </authorList>
    </citation>
    <scope>NUCLEOTIDE SEQUENCE [LARGE SCALE GENOMIC DNA]</scope>
    <source>
        <strain evidence="2 3">DS1001</strain>
    </source>
</reference>
<keyword evidence="1" id="KW-0732">Signal</keyword>
<organism evidence="2 3">
    <name type="scientific">Pseudarthrobacter niigatensis</name>
    <dbReference type="NCBI Taxonomy" id="369935"/>
    <lineage>
        <taxon>Bacteria</taxon>
        <taxon>Bacillati</taxon>
        <taxon>Actinomycetota</taxon>
        <taxon>Actinomycetes</taxon>
        <taxon>Micrococcales</taxon>
        <taxon>Micrococcaceae</taxon>
        <taxon>Pseudarthrobacter</taxon>
    </lineage>
</organism>
<dbReference type="EMBL" id="JAUSTB010000001">
    <property type="protein sequence ID" value="MDQ0144535.1"/>
    <property type="molecule type" value="Genomic_DNA"/>
</dbReference>
<sequence>MTAILRSPRRTKGVAALLFVAALATAGPAFGFPDGATGPSFVPCPLERIGSQLVRCDNLSGAGVEAPSWIPEQP</sequence>
<evidence type="ECO:0000313" key="2">
    <source>
        <dbReference type="EMBL" id="MDQ0144535.1"/>
    </source>
</evidence>
<comment type="caution">
    <text evidence="2">The sequence shown here is derived from an EMBL/GenBank/DDBJ whole genome shotgun (WGS) entry which is preliminary data.</text>
</comment>
<keyword evidence="3" id="KW-1185">Reference proteome</keyword>
<dbReference type="AlphaFoldDB" id="A0AAJ1WE66"/>
<gene>
    <name evidence="2" type="ORF">J2T23_000409</name>
</gene>
<dbReference type="Proteomes" id="UP001239267">
    <property type="component" value="Unassembled WGS sequence"/>
</dbReference>
<evidence type="ECO:0000313" key="3">
    <source>
        <dbReference type="Proteomes" id="UP001239267"/>
    </source>
</evidence>
<name>A0AAJ1WE66_9MICC</name>
<accession>A0AAJ1WE66</accession>